<evidence type="ECO:0000256" key="1">
    <source>
        <dbReference type="ARBA" id="ARBA00004123"/>
    </source>
</evidence>
<dbReference type="STRING" id="1344416.A0A139B0G4"/>
<keyword evidence="4" id="KW-0805">Transcription regulation</keyword>
<comment type="similarity">
    <text evidence="2">Belongs to the Mediator complex subunit 18 family.</text>
</comment>
<dbReference type="Proteomes" id="UP000070544">
    <property type="component" value="Unassembled WGS sequence"/>
</dbReference>
<keyword evidence="9" id="KW-1185">Reference proteome</keyword>
<evidence type="ECO:0000256" key="5">
    <source>
        <dbReference type="ARBA" id="ARBA00023163"/>
    </source>
</evidence>
<evidence type="ECO:0000256" key="3">
    <source>
        <dbReference type="ARBA" id="ARBA00019612"/>
    </source>
</evidence>
<dbReference type="OrthoDB" id="5348092at2759"/>
<evidence type="ECO:0000256" key="6">
    <source>
        <dbReference type="ARBA" id="ARBA00023242"/>
    </source>
</evidence>
<dbReference type="GO" id="GO:0006357">
    <property type="term" value="P:regulation of transcription by RNA polymerase II"/>
    <property type="evidence" value="ECO:0007669"/>
    <property type="project" value="InterPro"/>
</dbReference>
<evidence type="ECO:0000313" key="8">
    <source>
        <dbReference type="EMBL" id="KXS22486.1"/>
    </source>
</evidence>
<reference evidence="8 9" key="1">
    <citation type="journal article" date="2015" name="Genome Biol. Evol.">
        <title>Phylogenomic analyses indicate that early fungi evolved digesting cell walls of algal ancestors of land plants.</title>
        <authorList>
            <person name="Chang Y."/>
            <person name="Wang S."/>
            <person name="Sekimoto S."/>
            <person name="Aerts A.L."/>
            <person name="Choi C."/>
            <person name="Clum A."/>
            <person name="LaButti K.M."/>
            <person name="Lindquist E.A."/>
            <person name="Yee Ngan C."/>
            <person name="Ohm R.A."/>
            <person name="Salamov A.A."/>
            <person name="Grigoriev I.V."/>
            <person name="Spatafora J.W."/>
            <person name="Berbee M.L."/>
        </authorList>
    </citation>
    <scope>NUCLEOTIDE SEQUENCE [LARGE SCALE GENOMIC DNA]</scope>
    <source>
        <strain evidence="8 9">JEL478</strain>
    </source>
</reference>
<evidence type="ECO:0000313" key="9">
    <source>
        <dbReference type="Proteomes" id="UP000070544"/>
    </source>
</evidence>
<dbReference type="GO" id="GO:0006369">
    <property type="term" value="P:termination of RNA polymerase II transcription"/>
    <property type="evidence" value="ECO:0007669"/>
    <property type="project" value="TreeGrafter"/>
</dbReference>
<dbReference type="Gene3D" id="2.40.320.10">
    <property type="entry name" value="Hypothetical Protein Pfu-838710-001"/>
    <property type="match status" value="1"/>
</dbReference>
<dbReference type="GO" id="GO:0003712">
    <property type="term" value="F:transcription coregulator activity"/>
    <property type="evidence" value="ECO:0007669"/>
    <property type="project" value="InterPro"/>
</dbReference>
<organism evidence="8 9">
    <name type="scientific">Gonapodya prolifera (strain JEL478)</name>
    <name type="common">Monoblepharis prolifera</name>
    <dbReference type="NCBI Taxonomy" id="1344416"/>
    <lineage>
        <taxon>Eukaryota</taxon>
        <taxon>Fungi</taxon>
        <taxon>Fungi incertae sedis</taxon>
        <taxon>Chytridiomycota</taxon>
        <taxon>Chytridiomycota incertae sedis</taxon>
        <taxon>Monoblepharidomycetes</taxon>
        <taxon>Monoblepharidales</taxon>
        <taxon>Gonapodyaceae</taxon>
        <taxon>Gonapodya</taxon>
    </lineage>
</organism>
<dbReference type="GO" id="GO:0016592">
    <property type="term" value="C:mediator complex"/>
    <property type="evidence" value="ECO:0007669"/>
    <property type="project" value="InterPro"/>
</dbReference>
<sequence length="297" mass="32175">MTALGPSSSLAELSLHGLFQSSPGATLQTLLDRLCAFCGDLTKGSAALGDPSLGADFFEHEVVCVSAVETPVGSNRNDDLVLRLRSSFLDRGGAKKRRRGEVEADDGAGRGASGTRIIPFDERKWTLFQFSNVDISYTGATCRPVVVCEVEAGNAVEYLKAMGYKISSEFVRRGYNFHLRIPDSEPGVDSSGRMRLNVTRYLRVTVARVEKLPVPLSPASLPPFDPFVPPVDPSSAADDARTGPDVWLVQVSSMPDRADAEKVEAEMGSVREALNGLVELSVVDHVLLQQRVKYFDA</sequence>
<keyword evidence="6" id="KW-0539">Nucleus</keyword>
<evidence type="ECO:0000256" key="2">
    <source>
        <dbReference type="ARBA" id="ARBA00009814"/>
    </source>
</evidence>
<dbReference type="GO" id="GO:0070847">
    <property type="term" value="C:core mediator complex"/>
    <property type="evidence" value="ECO:0007669"/>
    <property type="project" value="TreeGrafter"/>
</dbReference>
<dbReference type="InterPro" id="IPR019095">
    <property type="entry name" value="Mediator_Med18"/>
</dbReference>
<accession>A0A139B0G4</accession>
<protein>
    <recommendedName>
        <fullName evidence="3">Mediator of RNA polymerase II transcription subunit 18</fullName>
    </recommendedName>
    <alternativeName>
        <fullName evidence="7">Mediator complex subunit 18</fullName>
    </alternativeName>
</protein>
<dbReference type="AlphaFoldDB" id="A0A139B0G4"/>
<evidence type="ECO:0000256" key="7">
    <source>
        <dbReference type="ARBA" id="ARBA00032012"/>
    </source>
</evidence>
<dbReference type="EMBL" id="KQ965731">
    <property type="protein sequence ID" value="KXS22486.1"/>
    <property type="molecule type" value="Genomic_DNA"/>
</dbReference>
<name>A0A139B0G4_GONPJ</name>
<dbReference type="OMA" id="KHRQWYL"/>
<evidence type="ECO:0000256" key="4">
    <source>
        <dbReference type="ARBA" id="ARBA00023015"/>
    </source>
</evidence>
<dbReference type="PANTHER" id="PTHR13321">
    <property type="entry name" value="MEDIATOR OF RNA POLYMERASE II TRANSCRIPTION, SUBUNIT 18"/>
    <property type="match status" value="1"/>
</dbReference>
<gene>
    <name evidence="8" type="ORF">M427DRAFT_27027</name>
</gene>
<dbReference type="PANTHER" id="PTHR13321:SF2">
    <property type="entry name" value="MEDIATOR OF RNA POLYMERASE II TRANSCRIPTION SUBUNIT 18"/>
    <property type="match status" value="1"/>
</dbReference>
<comment type="subcellular location">
    <subcellularLocation>
        <location evidence="1">Nucleus</location>
    </subcellularLocation>
</comment>
<keyword evidence="5" id="KW-0804">Transcription</keyword>
<proteinExistence type="inferred from homology"/>